<dbReference type="InterPro" id="IPR045189">
    <property type="entry name" value="UBR4-like"/>
</dbReference>
<feature type="region of interest" description="Disordered" evidence="1">
    <location>
        <begin position="411"/>
        <end position="443"/>
    </location>
</feature>
<feature type="compositionally biased region" description="Low complexity" evidence="1">
    <location>
        <begin position="576"/>
        <end position="586"/>
    </location>
</feature>
<reference evidence="4" key="1">
    <citation type="submission" date="2025-08" db="UniProtKB">
        <authorList>
            <consortium name="RefSeq"/>
        </authorList>
    </citation>
    <scope>IDENTIFICATION</scope>
    <source>
        <tissue evidence="4">Testes</tissue>
    </source>
</reference>
<dbReference type="Pfam" id="PF19423">
    <property type="entry name" value="E3_UBR4_N"/>
    <property type="match status" value="2"/>
</dbReference>
<name>A0ABM0M5B5_SACKO</name>
<evidence type="ECO:0000256" key="1">
    <source>
        <dbReference type="SAM" id="MobiDB-lite"/>
    </source>
</evidence>
<feature type="domain" description="E3 ubiquitin-protein ligase UBR4 N-terminal" evidence="2">
    <location>
        <begin position="1052"/>
        <end position="1226"/>
    </location>
</feature>
<sequence>MAAAVVQDWVSFIKPLLAASYTSFKISDVPQLAQSILKSKEELLDHEDQYECFYSSFVALCSHFISTHATDIPKSSISTVMSACKVLMEFCLKRLLKYDEYCAVSQKQLMFLIEGMCKANGLLQKTDIVTFTAMMKSSKMPMSSKAATQEKPAVKHVEAPTGFPGDFFQQLTSAFTEVSPSYDNLVSTKKRSTYEELSLKSFMLDSGTFDSSIDIKTYFAARNIDNLHELGGADALLEICLNLPYLLRYVSRYKEALSGNYFIMPNNVTDAIAARNSFQSLMNDITIVSHAFSLPILEPLTLPRLNDLVTIAMSCLYAGVTVATCSTILNIAVSVGMRGVSTSKDEEMEGYAVSIVQKSLAVFNTVAGTIQNSTRTGGQNVQNFNMLGVWCILTGLQGILSLNASNIMDKSMPTKDKDSSLPKSKDVSASKSKEHAQTRPSSAKGLQGFGVLTVALSDHAVRLLTILLEDLHIEGLSKTTTSIDVSPAELNVLPNYTAWQRVQRIIDSVQLTNLLLCLVTVSYKKACTMKRQRKTVQSESGSESDSNTYYEDDFSSSQESSDDEDSEPILGHWFEETLSPESDTSTTPPPPPRPPPADDIVGDKNGLNRSCHADDVRIVPDKKEPDGFINLACDILRFLTVHLLNSNNQLVRSYLRKSFSEQHMTGLATVLKDLDKETSKHDYVKLYDDFSMALSHFNHSLLASGSLTDDLQDSLLNNLGVSPVGDGPWPLNIYPRCLAVLAHVLLLRQKRDMTKRLDTRACIWIWERFINTVKQKSLEKVQLVDFDDINVEHMQLLLFIFQNFTAKTKRNIMLRLAHALMEISDMSDLTLEPPLALSRLVMVFDYFLHHYSVPPTTLFEQVQMNVFTLHSVSPSMVTQQDNGGSTLSKQYHACKEVEDNYKQNESSDNQGLQLKPRFYNVSPAEINNTSAPKIDKEICNILFDKVFDYYEFYSAVINLLSAGSHCDVKARQESKTLPFLDVCSIQYNFIMCWRLLSDLPPSVAYMKLLESQTGVSERSLTHSEILHTIRWVPRLGNNTYSSWIKLSEFPFSVESGEILPLAQLSSLHHIYMLDSVIGKVQVALDDCFSKSMSDTNPHKAMDLAKDLLPAVATLIEIYTVFCRSSLLQEVVKHSDLKDEQCTPAALSAYGAVLRLGTGRASKISIFGMSIMAGLPAPIRSAVEKWSNTSVNEFPAVGAWRNSFANDPIPSESYVGAIQAAHLGTLS</sequence>
<evidence type="ECO:0000313" key="4">
    <source>
        <dbReference type="RefSeq" id="XP_006815206.1"/>
    </source>
</evidence>
<protein>
    <submittedName>
        <fullName evidence="4">E3 ubiquitin-protein ligase UBR4-like</fullName>
    </submittedName>
</protein>
<feature type="compositionally biased region" description="Basic and acidic residues" evidence="1">
    <location>
        <begin position="412"/>
        <end position="437"/>
    </location>
</feature>
<dbReference type="GeneID" id="102809164"/>
<dbReference type="RefSeq" id="XP_006815206.1">
    <property type="nucleotide sequence ID" value="XM_006815143.1"/>
</dbReference>
<feature type="compositionally biased region" description="Pro residues" evidence="1">
    <location>
        <begin position="587"/>
        <end position="597"/>
    </location>
</feature>
<keyword evidence="3" id="KW-1185">Reference proteome</keyword>
<gene>
    <name evidence="4" type="primary">LOC102809164</name>
</gene>
<proteinExistence type="predicted"/>
<feature type="non-terminal residue" evidence="4">
    <location>
        <position position="1226"/>
    </location>
</feature>
<evidence type="ECO:0000313" key="3">
    <source>
        <dbReference type="Proteomes" id="UP000694865"/>
    </source>
</evidence>
<evidence type="ECO:0000259" key="2">
    <source>
        <dbReference type="Pfam" id="PF19423"/>
    </source>
</evidence>
<organism evidence="3 4">
    <name type="scientific">Saccoglossus kowalevskii</name>
    <name type="common">Acorn worm</name>
    <dbReference type="NCBI Taxonomy" id="10224"/>
    <lineage>
        <taxon>Eukaryota</taxon>
        <taxon>Metazoa</taxon>
        <taxon>Hemichordata</taxon>
        <taxon>Enteropneusta</taxon>
        <taxon>Harrimaniidae</taxon>
        <taxon>Saccoglossus</taxon>
    </lineage>
</organism>
<dbReference type="PANTHER" id="PTHR21725">
    <property type="entry name" value="E3 UBIQUITIN-PROTEIN LIGASE UBR4"/>
    <property type="match status" value="1"/>
</dbReference>
<accession>A0ABM0M5B5</accession>
<dbReference type="InterPro" id="IPR045841">
    <property type="entry name" value="E3_UBR4_N"/>
</dbReference>
<feature type="domain" description="E3 ubiquitin-protein ligase UBR4 N-terminal" evidence="2">
    <location>
        <begin position="49"/>
        <end position="1045"/>
    </location>
</feature>
<feature type="compositionally biased region" description="Acidic residues" evidence="1">
    <location>
        <begin position="550"/>
        <end position="567"/>
    </location>
</feature>
<feature type="region of interest" description="Disordered" evidence="1">
    <location>
        <begin position="530"/>
        <end position="606"/>
    </location>
</feature>
<dbReference type="Proteomes" id="UP000694865">
    <property type="component" value="Unplaced"/>
</dbReference>
<feature type="compositionally biased region" description="Polar residues" evidence="1">
    <location>
        <begin position="535"/>
        <end position="549"/>
    </location>
</feature>
<dbReference type="PANTHER" id="PTHR21725:SF1">
    <property type="entry name" value="E3 UBIQUITIN-PROTEIN LIGASE UBR4"/>
    <property type="match status" value="1"/>
</dbReference>